<protein>
    <submittedName>
        <fullName evidence="2">F-box associated domain-containing protein</fullName>
    </submittedName>
</protein>
<reference evidence="2" key="1">
    <citation type="submission" date="2022-11" db="UniProtKB">
        <authorList>
            <consortium name="WormBaseParasite"/>
        </authorList>
    </citation>
    <scope>IDENTIFICATION</scope>
</reference>
<accession>A0AC34G5P4</accession>
<proteinExistence type="predicted"/>
<dbReference type="Proteomes" id="UP000887579">
    <property type="component" value="Unplaced"/>
</dbReference>
<evidence type="ECO:0000313" key="2">
    <source>
        <dbReference type="WBParaSite" id="ES5_v2.g24849.t1"/>
    </source>
</evidence>
<dbReference type="WBParaSite" id="ES5_v2.g24849.t1">
    <property type="protein sequence ID" value="ES5_v2.g24849.t1"/>
    <property type="gene ID" value="ES5_v2.g24849"/>
</dbReference>
<evidence type="ECO:0000313" key="1">
    <source>
        <dbReference type="Proteomes" id="UP000887579"/>
    </source>
</evidence>
<sequence>MDKSSDKISIYTFQKPYSQKDGLFESFSLPILRYIFKNASMKQWKKLHKTCKLLFCWNPELLIDYFDVSGSQNYNPDTQSLCGYFLRYNKKKFENIYNIWLSNVMIFNSSKISFSTIRSKISRCEVKDLRLFNCTMSESDLNFLTKWGKTERFLLKKVTVYNPENVQLPFESLLSYASYADEIHISTTFTTAATSKTLAELGRTRKFKKFVVDQLDGILDHELIYKFIKKNAGINSYFSLQFLDDENTEVFKELLLSELLKLNWQSLLEKDSDQYPGFEEDEIYWQFEEFWDRLMTDKVYCCCCGINGMKKEKAPFQLKHQQRNGSKVENSKKKFSKKHRVWHFLVKKSRVVRRVIFYPFLI</sequence>
<name>A0AC34G5P4_9BILA</name>
<organism evidence="1 2">
    <name type="scientific">Panagrolaimus sp. ES5</name>
    <dbReference type="NCBI Taxonomy" id="591445"/>
    <lineage>
        <taxon>Eukaryota</taxon>
        <taxon>Metazoa</taxon>
        <taxon>Ecdysozoa</taxon>
        <taxon>Nematoda</taxon>
        <taxon>Chromadorea</taxon>
        <taxon>Rhabditida</taxon>
        <taxon>Tylenchina</taxon>
        <taxon>Panagrolaimomorpha</taxon>
        <taxon>Panagrolaimoidea</taxon>
        <taxon>Panagrolaimidae</taxon>
        <taxon>Panagrolaimus</taxon>
    </lineage>
</organism>